<comment type="caution">
    <text evidence="1">The sequence shown here is derived from an EMBL/GenBank/DDBJ whole genome shotgun (WGS) entry which is preliminary data.</text>
</comment>
<dbReference type="AlphaFoldDB" id="A0A3E1NQ05"/>
<evidence type="ECO:0000313" key="1">
    <source>
        <dbReference type="EMBL" id="RFM30011.1"/>
    </source>
</evidence>
<name>A0A3E1NQ05_9BACT</name>
<dbReference type="OrthoDB" id="1149023at2"/>
<gene>
    <name evidence="1" type="ORF">DXN05_03295</name>
</gene>
<evidence type="ECO:0000313" key="2">
    <source>
        <dbReference type="Proteomes" id="UP000261284"/>
    </source>
</evidence>
<proteinExistence type="predicted"/>
<dbReference type="RefSeq" id="WP_116845767.1">
    <property type="nucleotide sequence ID" value="NZ_QTJU01000001.1"/>
</dbReference>
<dbReference type="EMBL" id="QTJU01000001">
    <property type="protein sequence ID" value="RFM30011.1"/>
    <property type="molecule type" value="Genomic_DNA"/>
</dbReference>
<dbReference type="Proteomes" id="UP000261284">
    <property type="component" value="Unassembled WGS sequence"/>
</dbReference>
<organism evidence="1 2">
    <name type="scientific">Deminuibacter soli</name>
    <dbReference type="NCBI Taxonomy" id="2291815"/>
    <lineage>
        <taxon>Bacteria</taxon>
        <taxon>Pseudomonadati</taxon>
        <taxon>Bacteroidota</taxon>
        <taxon>Chitinophagia</taxon>
        <taxon>Chitinophagales</taxon>
        <taxon>Chitinophagaceae</taxon>
        <taxon>Deminuibacter</taxon>
    </lineage>
</organism>
<accession>A0A3E1NQ05</accession>
<protein>
    <submittedName>
        <fullName evidence="1">Uncharacterized protein</fullName>
    </submittedName>
</protein>
<reference evidence="1 2" key="1">
    <citation type="submission" date="2018-08" db="EMBL/GenBank/DDBJ databases">
        <title>Chitinophagaceae sp. K23C18032701, a novel bacterium isolated from forest soil.</title>
        <authorList>
            <person name="Wang C."/>
        </authorList>
    </citation>
    <scope>NUCLEOTIDE SEQUENCE [LARGE SCALE GENOMIC DNA]</scope>
    <source>
        <strain evidence="1 2">K23C18032701</strain>
    </source>
</reference>
<sequence>MKQTVDTLLGNLDQKVRAYDQRVNYHADIHVGGCNFEFLVNDIPVLQHFGNANGTIQTSAPINTAILQPGPQQYKLILYPPAGQEARGLSENIETEITIEALRFREGGTDRVYPDTAIITPMKKINAAGDSIFADAGKPVAVYQGSFTARVPYQLQGWHNSQDLRKTDSSRLAAEVVAFYQQTAEEIGQGQLDKLAGSLEKSETEIAQALFYGKAEAADFLHTFYASYGRPDLHVQPLEHYKMCIYGDGKLVTLQRTDVKGKTPLWAKYKEGDTPKYFAYTLYLHKPQGSNRLEVIR</sequence>
<keyword evidence="2" id="KW-1185">Reference proteome</keyword>